<dbReference type="EMBL" id="KE525164">
    <property type="protein sequence ID" value="KFB42159.1"/>
    <property type="molecule type" value="Genomic_DNA"/>
</dbReference>
<organism evidence="1">
    <name type="scientific">Anopheles sinensis</name>
    <name type="common">Mosquito</name>
    <dbReference type="NCBI Taxonomy" id="74873"/>
    <lineage>
        <taxon>Eukaryota</taxon>
        <taxon>Metazoa</taxon>
        <taxon>Ecdysozoa</taxon>
        <taxon>Arthropoda</taxon>
        <taxon>Hexapoda</taxon>
        <taxon>Insecta</taxon>
        <taxon>Pterygota</taxon>
        <taxon>Neoptera</taxon>
        <taxon>Endopterygota</taxon>
        <taxon>Diptera</taxon>
        <taxon>Nematocera</taxon>
        <taxon>Culicoidea</taxon>
        <taxon>Culicidae</taxon>
        <taxon>Anophelinae</taxon>
        <taxon>Anopheles</taxon>
    </lineage>
</organism>
<dbReference type="EnsemblMetazoa" id="ASIC009824-RA">
    <property type="protein sequence ID" value="ASIC009824-PA"/>
    <property type="gene ID" value="ASIC009824"/>
</dbReference>
<dbReference type="AlphaFoldDB" id="A0A084VW15"/>
<evidence type="ECO:0000313" key="1">
    <source>
        <dbReference type="EMBL" id="KFB42159.1"/>
    </source>
</evidence>
<sequence length="102" mass="11609">MEWTIVRDRPRFISRPHSLPGFSVYVWTNQPPPQLVISHNPRVHFVPVPRDARASDHYGKLPATNDGHKHTGSSSAPDVVGYIHRRVKGGRVCGRELMMDFQ</sequence>
<reference evidence="1 3" key="1">
    <citation type="journal article" date="2014" name="BMC Genomics">
        <title>Genome sequence of Anopheles sinensis provides insight into genetics basis of mosquito competence for malaria parasites.</title>
        <authorList>
            <person name="Zhou D."/>
            <person name="Zhang D."/>
            <person name="Ding G."/>
            <person name="Shi L."/>
            <person name="Hou Q."/>
            <person name="Ye Y."/>
            <person name="Xu Y."/>
            <person name="Zhou H."/>
            <person name="Xiong C."/>
            <person name="Li S."/>
            <person name="Yu J."/>
            <person name="Hong S."/>
            <person name="Yu X."/>
            <person name="Zou P."/>
            <person name="Chen C."/>
            <person name="Chang X."/>
            <person name="Wang W."/>
            <person name="Lv Y."/>
            <person name="Sun Y."/>
            <person name="Ma L."/>
            <person name="Shen B."/>
            <person name="Zhu C."/>
        </authorList>
    </citation>
    <scope>NUCLEOTIDE SEQUENCE [LARGE SCALE GENOMIC DNA]</scope>
</reference>
<reference evidence="2" key="2">
    <citation type="submission" date="2020-05" db="UniProtKB">
        <authorList>
            <consortium name="EnsemblMetazoa"/>
        </authorList>
    </citation>
    <scope>IDENTIFICATION</scope>
</reference>
<keyword evidence="3" id="KW-1185">Reference proteome</keyword>
<dbReference type="VEuPathDB" id="VectorBase:ASIC009824"/>
<dbReference type="EMBL" id="ATLV01017373">
    <property type="status" value="NOT_ANNOTATED_CDS"/>
    <property type="molecule type" value="Genomic_DNA"/>
</dbReference>
<name>A0A084VW15_ANOSI</name>
<proteinExistence type="predicted"/>
<evidence type="ECO:0000313" key="3">
    <source>
        <dbReference type="Proteomes" id="UP000030765"/>
    </source>
</evidence>
<evidence type="ECO:0000313" key="2">
    <source>
        <dbReference type="EnsemblMetazoa" id="ASIC009824-PA"/>
    </source>
</evidence>
<protein>
    <submittedName>
        <fullName evidence="1 2">Transcriptional regulator, LacI family</fullName>
    </submittedName>
</protein>
<accession>A0A084VW15</accession>
<dbReference type="Proteomes" id="UP000030765">
    <property type="component" value="Unassembled WGS sequence"/>
</dbReference>
<gene>
    <name evidence="1" type="ORF">ZHAS_00009824</name>
</gene>